<dbReference type="SUPFAM" id="SSF58104">
    <property type="entry name" value="Methyl-accepting chemotaxis protein (MCP) signaling domain"/>
    <property type="match status" value="1"/>
</dbReference>
<dbReference type="GO" id="GO:0006935">
    <property type="term" value="P:chemotaxis"/>
    <property type="evidence" value="ECO:0007669"/>
    <property type="project" value="InterPro"/>
</dbReference>
<evidence type="ECO:0000256" key="3">
    <source>
        <dbReference type="PROSITE-ProRule" id="PRU00284"/>
    </source>
</evidence>
<dbReference type="PANTHER" id="PTHR32089">
    <property type="entry name" value="METHYL-ACCEPTING CHEMOTAXIS PROTEIN MCPB"/>
    <property type="match status" value="1"/>
</dbReference>
<dbReference type="Pfam" id="PF00015">
    <property type="entry name" value="MCPsignal"/>
    <property type="match status" value="1"/>
</dbReference>
<keyword evidence="4" id="KW-0472">Membrane</keyword>
<dbReference type="Pfam" id="PF12729">
    <property type="entry name" value="4HB_MCP_1"/>
    <property type="match status" value="1"/>
</dbReference>
<dbReference type="InterPro" id="IPR004090">
    <property type="entry name" value="Chemotax_Me-accpt_rcpt"/>
</dbReference>
<dbReference type="PANTHER" id="PTHR32089:SF112">
    <property type="entry name" value="LYSOZYME-LIKE PROTEIN-RELATED"/>
    <property type="match status" value="1"/>
</dbReference>
<dbReference type="EMBL" id="UAWC01000001">
    <property type="protein sequence ID" value="SQB33488.1"/>
    <property type="molecule type" value="Genomic_DNA"/>
</dbReference>
<dbReference type="InterPro" id="IPR004089">
    <property type="entry name" value="MCPsignal_dom"/>
</dbReference>
<evidence type="ECO:0000256" key="2">
    <source>
        <dbReference type="ARBA" id="ARBA00029447"/>
    </source>
</evidence>
<dbReference type="GO" id="GO:0016020">
    <property type="term" value="C:membrane"/>
    <property type="evidence" value="ECO:0007669"/>
    <property type="project" value="InterPro"/>
</dbReference>
<evidence type="ECO:0000256" key="1">
    <source>
        <dbReference type="ARBA" id="ARBA00023224"/>
    </source>
</evidence>
<protein>
    <submittedName>
        <fullName evidence="7">Methyl-accepting chemotaxis protein tlpA</fullName>
    </submittedName>
</protein>
<evidence type="ECO:0000313" key="7">
    <source>
        <dbReference type="EMBL" id="SQB33488.1"/>
    </source>
</evidence>
<dbReference type="RefSeq" id="WP_096635727.1">
    <property type="nucleotide sequence ID" value="NZ_JAHLNT010000004.1"/>
</dbReference>
<dbReference type="Proteomes" id="UP000250223">
    <property type="component" value="Unassembled WGS sequence"/>
</dbReference>
<evidence type="ECO:0000259" key="5">
    <source>
        <dbReference type="PROSITE" id="PS50111"/>
    </source>
</evidence>
<dbReference type="PROSITE" id="PS50111">
    <property type="entry name" value="CHEMOTAXIS_TRANSDUC_2"/>
    <property type="match status" value="1"/>
</dbReference>
<feature type="transmembrane region" description="Helical" evidence="4">
    <location>
        <begin position="14"/>
        <end position="35"/>
    </location>
</feature>
<feature type="domain" description="HAMP" evidence="6">
    <location>
        <begin position="212"/>
        <end position="264"/>
    </location>
</feature>
<evidence type="ECO:0000313" key="8">
    <source>
        <dbReference type="Proteomes" id="UP000250223"/>
    </source>
</evidence>
<dbReference type="InterPro" id="IPR003660">
    <property type="entry name" value="HAMP_dom"/>
</dbReference>
<dbReference type="PRINTS" id="PR00260">
    <property type="entry name" value="CHEMTRNSDUCR"/>
</dbReference>
<dbReference type="GO" id="GO:0007165">
    <property type="term" value="P:signal transduction"/>
    <property type="evidence" value="ECO:0007669"/>
    <property type="project" value="UniProtKB-KW"/>
</dbReference>
<keyword evidence="4" id="KW-0812">Transmembrane</keyword>
<gene>
    <name evidence="7" type="primary">tlpA_1</name>
    <name evidence="7" type="ORF">NCTC13028_00481</name>
</gene>
<dbReference type="Gene3D" id="6.10.340.10">
    <property type="match status" value="1"/>
</dbReference>
<dbReference type="PROSITE" id="PS50885">
    <property type="entry name" value="HAMP"/>
    <property type="match status" value="1"/>
</dbReference>
<feature type="transmembrane region" description="Helical" evidence="4">
    <location>
        <begin position="191"/>
        <end position="210"/>
    </location>
</feature>
<dbReference type="GO" id="GO:0004888">
    <property type="term" value="F:transmembrane signaling receptor activity"/>
    <property type="evidence" value="ECO:0007669"/>
    <property type="project" value="InterPro"/>
</dbReference>
<keyword evidence="4" id="KW-1133">Transmembrane helix</keyword>
<dbReference type="Pfam" id="PF00672">
    <property type="entry name" value="HAMP"/>
    <property type="match status" value="1"/>
</dbReference>
<proteinExistence type="inferred from homology"/>
<comment type="similarity">
    <text evidence="2">Belongs to the methyl-accepting chemotaxis (MCP) protein family.</text>
</comment>
<dbReference type="SMART" id="SM00283">
    <property type="entry name" value="MA"/>
    <property type="match status" value="1"/>
</dbReference>
<dbReference type="Gene3D" id="1.10.287.950">
    <property type="entry name" value="Methyl-accepting chemotaxis protein"/>
    <property type="match status" value="1"/>
</dbReference>
<dbReference type="CDD" id="cd06225">
    <property type="entry name" value="HAMP"/>
    <property type="match status" value="1"/>
</dbReference>
<feature type="domain" description="Methyl-accepting transducer" evidence="5">
    <location>
        <begin position="283"/>
        <end position="534"/>
    </location>
</feature>
<name>A0A2X2VXU4_CLOCO</name>
<dbReference type="InterPro" id="IPR024478">
    <property type="entry name" value="HlyB_4HB_MCP"/>
</dbReference>
<accession>A0A2X2VXU4</accession>
<sequence length="570" mass="63111">MKRHKNLKLVQKLILSYTLIALLIGAVGFVGIFNMRKVNTNGEKLYHEGLLGINSIRNIKENFLTIRCNTLIMASEENSGQVSYLQDDIKKLINSNNELLAIYEKTITSRENKEVYKRFKKSSDDYINMHSIIMKAIEKRDYKKVKFHMNQISEIRDIMFSQLNELIDLNIKMSRQAKAVSTSTYDASFKIIIVSIVLGFILAIVMGWSISSRITNNIKQIVDFVKAIEKGDLTKDIDIKTGDEIGEIARALNIAKENIRAIISKIETSARDISVSSKELSSITEEVYSKVETVNESVGGIAKGSQDLSATAEEVSASAQEIGATTMELAQRSNSFNETVNNIKDRAIDIKNKATKAIENSKMIYEKHEKDLIKSIEEGKVVEDVKIMAESIGSIAEQTNLLALNAAIEAARAGEHGKGFAVVAEEVRKLAEESANAVTEIQNMVVKIQGAFYSLSENGKSILKFMETNVNPNYELLKDTGENYEIDAETIKEIMDYVTISSNQISESIEQVNAAIQNVSATAEESAAGSEEIMAGANETAVALEQVATSTDAQNELAIKLNDIIDKFKI</sequence>
<dbReference type="SMART" id="SM00304">
    <property type="entry name" value="HAMP"/>
    <property type="match status" value="1"/>
</dbReference>
<evidence type="ECO:0000259" key="6">
    <source>
        <dbReference type="PROSITE" id="PS50885"/>
    </source>
</evidence>
<reference evidence="7 8" key="1">
    <citation type="submission" date="2018-06" db="EMBL/GenBank/DDBJ databases">
        <authorList>
            <consortium name="Pathogen Informatics"/>
            <person name="Doyle S."/>
        </authorList>
    </citation>
    <scope>NUCLEOTIDE SEQUENCE [LARGE SCALE GENOMIC DNA]</scope>
    <source>
        <strain evidence="7 8">NCTC13028</strain>
    </source>
</reference>
<keyword evidence="1 3" id="KW-0807">Transducer</keyword>
<evidence type="ECO:0000256" key="4">
    <source>
        <dbReference type="SAM" id="Phobius"/>
    </source>
</evidence>
<dbReference type="AlphaFoldDB" id="A0A2X2VXU4"/>
<organism evidence="7 8">
    <name type="scientific">Clostridium cochlearium</name>
    <dbReference type="NCBI Taxonomy" id="1494"/>
    <lineage>
        <taxon>Bacteria</taxon>
        <taxon>Bacillati</taxon>
        <taxon>Bacillota</taxon>
        <taxon>Clostridia</taxon>
        <taxon>Eubacteriales</taxon>
        <taxon>Clostridiaceae</taxon>
        <taxon>Clostridium</taxon>
    </lineage>
</organism>